<name>A0A2B7WXA0_9EURO</name>
<organism evidence="1 2">
    <name type="scientific">Helicocarpus griseus UAMH5409</name>
    <dbReference type="NCBI Taxonomy" id="1447875"/>
    <lineage>
        <taxon>Eukaryota</taxon>
        <taxon>Fungi</taxon>
        <taxon>Dikarya</taxon>
        <taxon>Ascomycota</taxon>
        <taxon>Pezizomycotina</taxon>
        <taxon>Eurotiomycetes</taxon>
        <taxon>Eurotiomycetidae</taxon>
        <taxon>Onygenales</taxon>
        <taxon>Ajellomycetaceae</taxon>
        <taxon>Helicocarpus</taxon>
    </lineage>
</organism>
<gene>
    <name evidence="1" type="ORF">AJ79_07952</name>
</gene>
<proteinExistence type="predicted"/>
<dbReference type="EMBL" id="PDNB01000173">
    <property type="protein sequence ID" value="PGH01315.1"/>
    <property type="molecule type" value="Genomic_DNA"/>
</dbReference>
<reference evidence="1 2" key="1">
    <citation type="submission" date="2017-10" db="EMBL/GenBank/DDBJ databases">
        <title>Comparative genomics in systemic dimorphic fungi from Ajellomycetaceae.</title>
        <authorList>
            <person name="Munoz J.F."/>
            <person name="Mcewen J.G."/>
            <person name="Clay O.K."/>
            <person name="Cuomo C.A."/>
        </authorList>
    </citation>
    <scope>NUCLEOTIDE SEQUENCE [LARGE SCALE GENOMIC DNA]</scope>
    <source>
        <strain evidence="1 2">UAMH5409</strain>
    </source>
</reference>
<dbReference type="OrthoDB" id="5275938at2759"/>
<dbReference type="Proteomes" id="UP000223968">
    <property type="component" value="Unassembled WGS sequence"/>
</dbReference>
<comment type="caution">
    <text evidence="1">The sequence shown here is derived from an EMBL/GenBank/DDBJ whole genome shotgun (WGS) entry which is preliminary data.</text>
</comment>
<keyword evidence="2" id="KW-1185">Reference proteome</keyword>
<protein>
    <submittedName>
        <fullName evidence="1">Uncharacterized protein</fullName>
    </submittedName>
</protein>
<evidence type="ECO:0000313" key="1">
    <source>
        <dbReference type="EMBL" id="PGH01315.1"/>
    </source>
</evidence>
<dbReference type="STRING" id="1447875.A0A2B7WXA0"/>
<evidence type="ECO:0000313" key="2">
    <source>
        <dbReference type="Proteomes" id="UP000223968"/>
    </source>
</evidence>
<accession>A0A2B7WXA0</accession>
<dbReference type="AlphaFoldDB" id="A0A2B7WXA0"/>
<sequence>MPENNQGTSASGNTHEVAKIASNGDLFSRLAEKPSPYQKVRRQRGGIDSTGQILHHKTADIPRKLSPKRLHSLAILADKYFCEAAVFPWAVIWMQEHLERLQTPRQYELLYSAYILDLHDAFDKISRQVLVSNTADSLLDFAEHDLLQGNILREVKARHTEMLLEVNECIDEALEDVRRKRCTGKGDFMLRIHRTLHAIGVWPLSTASRSHSISQICDMISNVRLVSPPAWKNEQNQNHRRPMFCYDSRSGHRIFKASLEAELSKLTTSMRGLCLDCLKTKGASAMEANCLVFHEGCLPKRKENSMQQAAPFDHDDDFI</sequence>